<evidence type="ECO:0000313" key="8">
    <source>
        <dbReference type="Proteomes" id="UP000189733"/>
    </source>
</evidence>
<protein>
    <recommendedName>
        <fullName evidence="2">histidine kinase</fullName>
        <ecNumber evidence="2">2.7.13.3</ecNumber>
    </recommendedName>
</protein>
<feature type="coiled-coil region" evidence="3">
    <location>
        <begin position="312"/>
        <end position="339"/>
    </location>
</feature>
<dbReference type="InterPro" id="IPR004358">
    <property type="entry name" value="Sig_transdc_His_kin-like_C"/>
</dbReference>
<name>A0A1T4WKK7_9BACT</name>
<dbReference type="CDD" id="cd13704">
    <property type="entry name" value="PBP2_HisK"/>
    <property type="match status" value="1"/>
</dbReference>
<dbReference type="Gene3D" id="1.10.287.130">
    <property type="match status" value="1"/>
</dbReference>
<dbReference type="RefSeq" id="WP_078685630.1">
    <property type="nucleotide sequence ID" value="NZ_FUYA01000008.1"/>
</dbReference>
<dbReference type="GO" id="GO:0004673">
    <property type="term" value="F:protein histidine kinase activity"/>
    <property type="evidence" value="ECO:0007669"/>
    <property type="project" value="UniProtKB-EC"/>
</dbReference>
<evidence type="ECO:0000259" key="6">
    <source>
        <dbReference type="PROSITE" id="PS50109"/>
    </source>
</evidence>
<evidence type="ECO:0000256" key="2">
    <source>
        <dbReference type="ARBA" id="ARBA00012438"/>
    </source>
</evidence>
<dbReference type="PROSITE" id="PS50109">
    <property type="entry name" value="HIS_KIN"/>
    <property type="match status" value="1"/>
</dbReference>
<dbReference type="PRINTS" id="PR00344">
    <property type="entry name" value="BCTRLSENSOR"/>
</dbReference>
<dbReference type="PANTHER" id="PTHR43065:SF42">
    <property type="entry name" value="TWO-COMPONENT SENSOR PPRA"/>
    <property type="match status" value="1"/>
</dbReference>
<dbReference type="Pfam" id="PF00497">
    <property type="entry name" value="SBP_bac_3"/>
    <property type="match status" value="1"/>
</dbReference>
<dbReference type="EMBL" id="FUYA01000008">
    <property type="protein sequence ID" value="SKA77445.1"/>
    <property type="molecule type" value="Genomic_DNA"/>
</dbReference>
<dbReference type="SUPFAM" id="SSF55874">
    <property type="entry name" value="ATPase domain of HSP90 chaperone/DNA topoisomerase II/histidine kinase"/>
    <property type="match status" value="1"/>
</dbReference>
<dbReference type="InterPro" id="IPR036890">
    <property type="entry name" value="HATPase_C_sf"/>
</dbReference>
<dbReference type="SMART" id="SM00062">
    <property type="entry name" value="PBPb"/>
    <property type="match status" value="1"/>
</dbReference>
<evidence type="ECO:0000313" key="7">
    <source>
        <dbReference type="EMBL" id="SKA77445.1"/>
    </source>
</evidence>
<accession>A0A1T4WKK7</accession>
<dbReference type="InterPro" id="IPR005467">
    <property type="entry name" value="His_kinase_dom"/>
</dbReference>
<feature type="compositionally biased region" description="Polar residues" evidence="4">
    <location>
        <begin position="592"/>
        <end position="606"/>
    </location>
</feature>
<dbReference type="InterPro" id="IPR001638">
    <property type="entry name" value="Solute-binding_3/MltF_N"/>
</dbReference>
<evidence type="ECO:0000256" key="3">
    <source>
        <dbReference type="SAM" id="Coils"/>
    </source>
</evidence>
<sequence length="612" mass="68128">METSRIPFQKKLSSFFLFCVLSLLCSLHSAHARPLPQEQTQKLDPISAMHQPTVRKTLVIIGGDFHYPPYEFLDKYGEPSGFNVDLSRAISEVTDLDIHIKLGLWKDMRDALHNGKIDLLQGVSYSTQRARSVSFSEPYSSVEYAIFTRENSGAVTTLEEMNGRSVIVESGGAMYDLIRSEYPHITVISAYNHENALRKLASGAGDFALVSKVAGQYMIRKAKLEGIRAMGTPISLERYCYATVHHPELLPEINRGLEILKNNGTYQRLCDKWLSEPQLGLSTAEVIKYGSLVVAPLFTLFVLSVLWSKMLHRKVEERTEELQREIQEHLKVQKELETKQKLIVHSDRMTTLGIMASGIAHEVNNPNGMTLMNIPILQDSYNDALEVLDDCYETHGDFLLGGLPYSRMRNEIPQMLGDMLSGAKHIKNIVRDLKAFSRKGDPEDMEIQDVNRLAMASTRLVRSMIKKSTRRFTVALAPDLPPVMASAQRIQQVIVNLLLNACQALENTEQGITLSTHYDAECEAVVLLVSDGGIGIPHEHMDKITNPFFTTKRERGGTGLGLSVSTSILKEHCGALEFKSVPGMGTTVTMSIPSATDSAAPTSPQNTHEKTL</sequence>
<dbReference type="Gene3D" id="3.40.190.10">
    <property type="entry name" value="Periplasmic binding protein-like II"/>
    <property type="match status" value="2"/>
</dbReference>
<organism evidence="7 8">
    <name type="scientific">Desulfobaculum bizertense DSM 18034</name>
    <dbReference type="NCBI Taxonomy" id="1121442"/>
    <lineage>
        <taxon>Bacteria</taxon>
        <taxon>Pseudomonadati</taxon>
        <taxon>Thermodesulfobacteriota</taxon>
        <taxon>Desulfovibrionia</taxon>
        <taxon>Desulfovibrionales</taxon>
        <taxon>Desulfovibrionaceae</taxon>
        <taxon>Desulfobaculum</taxon>
    </lineage>
</organism>
<evidence type="ECO:0000256" key="1">
    <source>
        <dbReference type="ARBA" id="ARBA00000085"/>
    </source>
</evidence>
<dbReference type="Pfam" id="PF02518">
    <property type="entry name" value="HATPase_c"/>
    <property type="match status" value="1"/>
</dbReference>
<evidence type="ECO:0000256" key="5">
    <source>
        <dbReference type="SAM" id="SignalP"/>
    </source>
</evidence>
<keyword evidence="7" id="KW-0418">Kinase</keyword>
<feature type="signal peptide" evidence="5">
    <location>
        <begin position="1"/>
        <end position="32"/>
    </location>
</feature>
<keyword evidence="8" id="KW-1185">Reference proteome</keyword>
<dbReference type="AlphaFoldDB" id="A0A1T4WKK7"/>
<dbReference type="PANTHER" id="PTHR43065">
    <property type="entry name" value="SENSOR HISTIDINE KINASE"/>
    <property type="match status" value="1"/>
</dbReference>
<dbReference type="SMART" id="SM00387">
    <property type="entry name" value="HATPase_c"/>
    <property type="match status" value="1"/>
</dbReference>
<dbReference type="Proteomes" id="UP000189733">
    <property type="component" value="Unassembled WGS sequence"/>
</dbReference>
<keyword evidence="7" id="KW-0808">Transferase</keyword>
<keyword evidence="3" id="KW-0175">Coiled coil</keyword>
<gene>
    <name evidence="7" type="ORF">SAMN02745702_02347</name>
</gene>
<dbReference type="OrthoDB" id="5479699at2"/>
<feature type="region of interest" description="Disordered" evidence="4">
    <location>
        <begin position="592"/>
        <end position="612"/>
    </location>
</feature>
<dbReference type="SUPFAM" id="SSF53850">
    <property type="entry name" value="Periplasmic binding protein-like II"/>
    <property type="match status" value="1"/>
</dbReference>
<evidence type="ECO:0000256" key="4">
    <source>
        <dbReference type="SAM" id="MobiDB-lite"/>
    </source>
</evidence>
<feature type="chain" id="PRO_5012211030" description="histidine kinase" evidence="5">
    <location>
        <begin position="33"/>
        <end position="612"/>
    </location>
</feature>
<dbReference type="InterPro" id="IPR003594">
    <property type="entry name" value="HATPase_dom"/>
</dbReference>
<dbReference type="STRING" id="1121442.SAMN02745702_02347"/>
<dbReference type="EC" id="2.7.13.3" evidence="2"/>
<comment type="catalytic activity">
    <reaction evidence="1">
        <text>ATP + protein L-histidine = ADP + protein N-phospho-L-histidine.</text>
        <dbReference type="EC" id="2.7.13.3"/>
    </reaction>
</comment>
<reference evidence="7 8" key="1">
    <citation type="submission" date="2017-02" db="EMBL/GenBank/DDBJ databases">
        <authorList>
            <person name="Peterson S.W."/>
        </authorList>
    </citation>
    <scope>NUCLEOTIDE SEQUENCE [LARGE SCALE GENOMIC DNA]</scope>
    <source>
        <strain evidence="7 8">DSM 18034</strain>
    </source>
</reference>
<feature type="domain" description="Histidine kinase" evidence="6">
    <location>
        <begin position="358"/>
        <end position="596"/>
    </location>
</feature>
<keyword evidence="5" id="KW-0732">Signal</keyword>
<proteinExistence type="predicted"/>
<dbReference type="Gene3D" id="3.30.565.10">
    <property type="entry name" value="Histidine kinase-like ATPase, C-terminal domain"/>
    <property type="match status" value="1"/>
</dbReference>